<dbReference type="EMBL" id="CM037155">
    <property type="protein sequence ID" value="KAH7846193.1"/>
    <property type="molecule type" value="Genomic_DNA"/>
</dbReference>
<evidence type="ECO:0000313" key="1">
    <source>
        <dbReference type="EMBL" id="KAH7846193.1"/>
    </source>
</evidence>
<name>A0ACB7XZI2_9ERIC</name>
<comment type="caution">
    <text evidence="1">The sequence shown here is derived from an EMBL/GenBank/DDBJ whole genome shotgun (WGS) entry which is preliminary data.</text>
</comment>
<proteinExistence type="predicted"/>
<keyword evidence="2" id="KW-1185">Reference proteome</keyword>
<evidence type="ECO:0000313" key="2">
    <source>
        <dbReference type="Proteomes" id="UP000828048"/>
    </source>
</evidence>
<protein>
    <submittedName>
        <fullName evidence="1">Uncharacterized protein</fullName>
    </submittedName>
</protein>
<sequence length="112" mass="12030">MGQGIEQILNLLTINDTQSFKNVLKSEDVARHVKHGEARLSARTRTLEPICSGPSRASGGSGALHLVQTVPSLRQRTPEGDLPAQWRRTGIWVRVAGEGLGACEFVGGEGLE</sequence>
<organism evidence="1 2">
    <name type="scientific">Vaccinium darrowii</name>
    <dbReference type="NCBI Taxonomy" id="229202"/>
    <lineage>
        <taxon>Eukaryota</taxon>
        <taxon>Viridiplantae</taxon>
        <taxon>Streptophyta</taxon>
        <taxon>Embryophyta</taxon>
        <taxon>Tracheophyta</taxon>
        <taxon>Spermatophyta</taxon>
        <taxon>Magnoliopsida</taxon>
        <taxon>eudicotyledons</taxon>
        <taxon>Gunneridae</taxon>
        <taxon>Pentapetalae</taxon>
        <taxon>asterids</taxon>
        <taxon>Ericales</taxon>
        <taxon>Ericaceae</taxon>
        <taxon>Vaccinioideae</taxon>
        <taxon>Vaccinieae</taxon>
        <taxon>Vaccinium</taxon>
    </lineage>
</organism>
<reference evidence="1 2" key="1">
    <citation type="journal article" date="2021" name="Hortic Res">
        <title>High-quality reference genome and annotation aids understanding of berry development for evergreen blueberry (Vaccinium darrowii).</title>
        <authorList>
            <person name="Yu J."/>
            <person name="Hulse-Kemp A.M."/>
            <person name="Babiker E."/>
            <person name="Staton M."/>
        </authorList>
    </citation>
    <scope>NUCLEOTIDE SEQUENCE [LARGE SCALE GENOMIC DNA]</scope>
    <source>
        <strain evidence="2">cv. NJ 8807/NJ 8810</strain>
        <tissue evidence="1">Young leaf</tissue>
    </source>
</reference>
<dbReference type="Proteomes" id="UP000828048">
    <property type="component" value="Chromosome 5"/>
</dbReference>
<gene>
    <name evidence="1" type="ORF">Vadar_010982</name>
</gene>
<accession>A0ACB7XZI2</accession>